<comment type="caution">
    <text evidence="1">The sequence shown here is derived from an EMBL/GenBank/DDBJ whole genome shotgun (WGS) entry which is preliminary data.</text>
</comment>
<dbReference type="Proteomes" id="UP001576780">
    <property type="component" value="Unassembled WGS sequence"/>
</dbReference>
<protein>
    <submittedName>
        <fullName evidence="1">IS630 family transposase</fullName>
    </submittedName>
</protein>
<proteinExistence type="predicted"/>
<keyword evidence="2" id="KW-1185">Reference proteome</keyword>
<organism evidence="1 2">
    <name type="scientific">Floridaenema evergladense BLCC-F167</name>
    <dbReference type="NCBI Taxonomy" id="3153639"/>
    <lineage>
        <taxon>Bacteria</taxon>
        <taxon>Bacillati</taxon>
        <taxon>Cyanobacteriota</taxon>
        <taxon>Cyanophyceae</taxon>
        <taxon>Oscillatoriophycideae</taxon>
        <taxon>Aerosakkonematales</taxon>
        <taxon>Aerosakkonemataceae</taxon>
        <taxon>Floridanema</taxon>
        <taxon>Floridanema evergladense</taxon>
    </lineage>
</organism>
<name>A0ABV4WDV5_9CYAN</name>
<gene>
    <name evidence="1" type="ORF">ACE1CA_01840</name>
</gene>
<feature type="non-terminal residue" evidence="1">
    <location>
        <position position="44"/>
    </location>
</feature>
<sequence>MRFIRDLTPETIKLLQRIYKQSAHYQVRERAHCILLSYQGKRIE</sequence>
<dbReference type="EMBL" id="JBHFNT010000020">
    <property type="protein sequence ID" value="MFB2833255.1"/>
    <property type="molecule type" value="Genomic_DNA"/>
</dbReference>
<reference evidence="1 2" key="1">
    <citation type="submission" date="2024-09" db="EMBL/GenBank/DDBJ databases">
        <title>Floridaenema gen nov. (Aerosakkonemataceae, Aerosakkonematales ord. nov., Cyanobacteria) from benthic tropical and subtropical fresh waters, with the description of four new species.</title>
        <authorList>
            <person name="Moretto J.A."/>
            <person name="Berthold D.E."/>
            <person name="Lefler F.W."/>
            <person name="Huang I.-S."/>
            <person name="Laughinghouse H. IV."/>
        </authorList>
    </citation>
    <scope>NUCLEOTIDE SEQUENCE [LARGE SCALE GENOMIC DNA]</scope>
    <source>
        <strain evidence="1 2">BLCC-F167</strain>
    </source>
</reference>
<evidence type="ECO:0000313" key="1">
    <source>
        <dbReference type="EMBL" id="MFB2833255.1"/>
    </source>
</evidence>
<evidence type="ECO:0000313" key="2">
    <source>
        <dbReference type="Proteomes" id="UP001576780"/>
    </source>
</evidence>
<accession>A0ABV4WDV5</accession>